<dbReference type="NCBIfam" id="TIGR00398">
    <property type="entry name" value="metG"/>
    <property type="match status" value="1"/>
</dbReference>
<name>A0AA39X3I3_9PEZI</name>
<dbReference type="SUPFAM" id="SSF47323">
    <property type="entry name" value="Anticodon-binding domain of a subclass of class I aminoacyl-tRNA synthetases"/>
    <property type="match status" value="1"/>
</dbReference>
<dbReference type="Proteomes" id="UP001175000">
    <property type="component" value="Unassembled WGS sequence"/>
</dbReference>
<evidence type="ECO:0000256" key="9">
    <source>
        <dbReference type="ARBA" id="ARBA00068817"/>
    </source>
</evidence>
<dbReference type="PRINTS" id="PR01041">
    <property type="entry name" value="TRNASYNTHMET"/>
</dbReference>
<evidence type="ECO:0000256" key="2">
    <source>
        <dbReference type="ARBA" id="ARBA00012838"/>
    </source>
</evidence>
<dbReference type="GO" id="GO:0004825">
    <property type="term" value="F:methionine-tRNA ligase activity"/>
    <property type="evidence" value="ECO:0007669"/>
    <property type="project" value="UniProtKB-EC"/>
</dbReference>
<evidence type="ECO:0000256" key="1">
    <source>
        <dbReference type="ARBA" id="ARBA00005594"/>
    </source>
</evidence>
<comment type="similarity">
    <text evidence="1 10">Belongs to the class-I aminoacyl-tRNA synthetase family.</text>
</comment>
<dbReference type="Gene3D" id="1.10.730.10">
    <property type="entry name" value="Isoleucyl-tRNA Synthetase, Domain 1"/>
    <property type="match status" value="1"/>
</dbReference>
<keyword evidence="5 10" id="KW-0067">ATP-binding</keyword>
<evidence type="ECO:0000256" key="4">
    <source>
        <dbReference type="ARBA" id="ARBA00022741"/>
    </source>
</evidence>
<protein>
    <recommendedName>
        <fullName evidence="9">Probable methionine--tRNA ligase, mitochondrial</fullName>
        <ecNumber evidence="2">6.1.1.10</ecNumber>
    </recommendedName>
</protein>
<organism evidence="12 13">
    <name type="scientific">Immersiella caudata</name>
    <dbReference type="NCBI Taxonomy" id="314043"/>
    <lineage>
        <taxon>Eukaryota</taxon>
        <taxon>Fungi</taxon>
        <taxon>Dikarya</taxon>
        <taxon>Ascomycota</taxon>
        <taxon>Pezizomycotina</taxon>
        <taxon>Sordariomycetes</taxon>
        <taxon>Sordariomycetidae</taxon>
        <taxon>Sordariales</taxon>
        <taxon>Lasiosphaeriaceae</taxon>
        <taxon>Immersiella</taxon>
    </lineage>
</organism>
<dbReference type="GO" id="GO:0005524">
    <property type="term" value="F:ATP binding"/>
    <property type="evidence" value="ECO:0007669"/>
    <property type="project" value="UniProtKB-KW"/>
</dbReference>
<evidence type="ECO:0000313" key="13">
    <source>
        <dbReference type="Proteomes" id="UP001175000"/>
    </source>
</evidence>
<dbReference type="InterPro" id="IPR014758">
    <property type="entry name" value="Met-tRNA_synth"/>
</dbReference>
<evidence type="ECO:0000256" key="3">
    <source>
        <dbReference type="ARBA" id="ARBA00022598"/>
    </source>
</evidence>
<evidence type="ECO:0000256" key="8">
    <source>
        <dbReference type="ARBA" id="ARBA00047364"/>
    </source>
</evidence>
<dbReference type="CDD" id="cd00814">
    <property type="entry name" value="MetRS_core"/>
    <property type="match status" value="1"/>
</dbReference>
<dbReference type="PANTHER" id="PTHR43326">
    <property type="entry name" value="METHIONYL-TRNA SYNTHETASE"/>
    <property type="match status" value="1"/>
</dbReference>
<dbReference type="EMBL" id="JAULSU010000002">
    <property type="protein sequence ID" value="KAK0626560.1"/>
    <property type="molecule type" value="Genomic_DNA"/>
</dbReference>
<comment type="caution">
    <text evidence="12">The sequence shown here is derived from an EMBL/GenBank/DDBJ whole genome shotgun (WGS) entry which is preliminary data.</text>
</comment>
<dbReference type="Gene3D" id="3.40.50.620">
    <property type="entry name" value="HUPs"/>
    <property type="match status" value="1"/>
</dbReference>
<dbReference type="InterPro" id="IPR023457">
    <property type="entry name" value="Met-tRNA_synth_2"/>
</dbReference>
<comment type="catalytic activity">
    <reaction evidence="8">
        <text>tRNA(Met) + L-methionine + ATP = L-methionyl-tRNA(Met) + AMP + diphosphate</text>
        <dbReference type="Rhea" id="RHEA:13481"/>
        <dbReference type="Rhea" id="RHEA-COMP:9667"/>
        <dbReference type="Rhea" id="RHEA-COMP:9698"/>
        <dbReference type="ChEBI" id="CHEBI:30616"/>
        <dbReference type="ChEBI" id="CHEBI:33019"/>
        <dbReference type="ChEBI" id="CHEBI:57844"/>
        <dbReference type="ChEBI" id="CHEBI:78442"/>
        <dbReference type="ChEBI" id="CHEBI:78530"/>
        <dbReference type="ChEBI" id="CHEBI:456215"/>
        <dbReference type="EC" id="6.1.1.10"/>
    </reaction>
</comment>
<dbReference type="GO" id="GO:0005739">
    <property type="term" value="C:mitochondrion"/>
    <property type="evidence" value="ECO:0007669"/>
    <property type="project" value="UniProtKB-ARBA"/>
</dbReference>
<keyword evidence="4 10" id="KW-0547">Nucleotide-binding</keyword>
<sequence length="596" mass="67583">MEAIRLSAARQALRRQVASSLSKNWICRSCRSLPVASRQFTRSQTTSAKPYYVTTPIFYVNAAPHVGHMYSMVLADVLKRWQALEGKRATLLTGTDEHGMKVQKAAALEDMAPKEFCDANAAKFKALAQKASVSFDRFIRTTDTDHVQAVEHFWFLLREKGLIYKRKHSGWYCVSDECFYPESQIEKKQDPFTGEVFMASVETGNKVEWTEEMNYHFRMTALKDKLLEFYSKNPEWVVPATRMNHLVDWVKNNLEDLSISRPTERLGWGIRVPDDSSQTIYVWVDALINYITQAGFPAWAPGRESEGGWPADVHVIGKDILRFHCVYWPALLLALDLPLPKQILSHAHWTMDRKKMSKSIGNVVNPMFAMDRWGVDTMRFYMVYDGGISDDADYNNNMISQRYKKHLQGGLGNLTGRVAVSKSWNLRTAVKFEGAKFEGPNAFGGLLAPIANTSFHEVFIPLHVSMSSVARVVGMRMQDLNLSGALQYLMDNVNMTNQLIDKTKPWVLAKDSGNPESEELLHRTIFMAAENIRITAILLQPFMPTKAAEVLDALGVFKSKRTLEHAKPYTDFDYGSPLVAVEKGQWSGIFPRLLEG</sequence>
<dbReference type="InterPro" id="IPR015413">
    <property type="entry name" value="Methionyl/Leucyl_tRNA_Synth"/>
</dbReference>
<dbReference type="PANTHER" id="PTHR43326:SF1">
    <property type="entry name" value="METHIONINE--TRNA LIGASE, MITOCHONDRIAL"/>
    <property type="match status" value="1"/>
</dbReference>
<gene>
    <name evidence="12" type="ORF">B0T14DRAFT_421891</name>
</gene>
<dbReference type="InterPro" id="IPR009080">
    <property type="entry name" value="tRNAsynth_Ia_anticodon-bd"/>
</dbReference>
<evidence type="ECO:0000256" key="10">
    <source>
        <dbReference type="RuleBase" id="RU363039"/>
    </source>
</evidence>
<keyword evidence="7 10" id="KW-0030">Aminoacyl-tRNA synthetase</keyword>
<dbReference type="InterPro" id="IPR033911">
    <property type="entry name" value="MetRS_core"/>
</dbReference>
<dbReference type="EC" id="6.1.1.10" evidence="2"/>
<reference evidence="12" key="1">
    <citation type="submission" date="2023-06" db="EMBL/GenBank/DDBJ databases">
        <title>Genome-scale phylogeny and comparative genomics of the fungal order Sordariales.</title>
        <authorList>
            <consortium name="Lawrence Berkeley National Laboratory"/>
            <person name="Hensen N."/>
            <person name="Bonometti L."/>
            <person name="Westerberg I."/>
            <person name="Brannstrom I.O."/>
            <person name="Guillou S."/>
            <person name="Cros-Aarteil S."/>
            <person name="Calhoun S."/>
            <person name="Haridas S."/>
            <person name="Kuo A."/>
            <person name="Mondo S."/>
            <person name="Pangilinan J."/>
            <person name="Riley R."/>
            <person name="Labutti K."/>
            <person name="Andreopoulos B."/>
            <person name="Lipzen A."/>
            <person name="Chen C."/>
            <person name="Yanf M."/>
            <person name="Daum C."/>
            <person name="Ng V."/>
            <person name="Clum A."/>
            <person name="Steindorff A."/>
            <person name="Ohm R."/>
            <person name="Martin F."/>
            <person name="Silar P."/>
            <person name="Natvig D."/>
            <person name="Lalanne C."/>
            <person name="Gautier V."/>
            <person name="Ament-Velasquez S.L."/>
            <person name="Kruys A."/>
            <person name="Hutchinson M.I."/>
            <person name="Powell A.J."/>
            <person name="Barry K."/>
            <person name="Miller A.N."/>
            <person name="Grigoriev I.V."/>
            <person name="Debuchy R."/>
            <person name="Gladieux P."/>
            <person name="Thoren M.H."/>
            <person name="Johannesson H."/>
        </authorList>
    </citation>
    <scope>NUCLEOTIDE SEQUENCE</scope>
    <source>
        <strain evidence="12">CBS 606.72</strain>
    </source>
</reference>
<keyword evidence="6 10" id="KW-0648">Protein biosynthesis</keyword>
<evidence type="ECO:0000256" key="6">
    <source>
        <dbReference type="ARBA" id="ARBA00022917"/>
    </source>
</evidence>
<dbReference type="Pfam" id="PF09334">
    <property type="entry name" value="tRNA-synt_1g"/>
    <property type="match status" value="1"/>
</dbReference>
<accession>A0AA39X3I3</accession>
<evidence type="ECO:0000256" key="7">
    <source>
        <dbReference type="ARBA" id="ARBA00023146"/>
    </source>
</evidence>
<evidence type="ECO:0000313" key="12">
    <source>
        <dbReference type="EMBL" id="KAK0626560.1"/>
    </source>
</evidence>
<dbReference type="FunFam" id="2.170.220.10:FF:000001">
    <property type="entry name" value="methionine--tRNA ligase, mitochondrial"/>
    <property type="match status" value="1"/>
</dbReference>
<dbReference type="AlphaFoldDB" id="A0AA39X3I3"/>
<keyword evidence="3 10" id="KW-0436">Ligase</keyword>
<dbReference type="GO" id="GO:0006431">
    <property type="term" value="P:methionyl-tRNA aminoacylation"/>
    <property type="evidence" value="ECO:0007669"/>
    <property type="project" value="InterPro"/>
</dbReference>
<proteinExistence type="inferred from homology"/>
<dbReference type="Gene3D" id="2.170.220.10">
    <property type="match status" value="1"/>
</dbReference>
<dbReference type="SUPFAM" id="SSF52374">
    <property type="entry name" value="Nucleotidylyl transferase"/>
    <property type="match status" value="1"/>
</dbReference>
<feature type="domain" description="Methionyl/Leucyl tRNA synthetase" evidence="11">
    <location>
        <begin position="51"/>
        <end position="418"/>
    </location>
</feature>
<keyword evidence="13" id="KW-1185">Reference proteome</keyword>
<evidence type="ECO:0000256" key="5">
    <source>
        <dbReference type="ARBA" id="ARBA00022840"/>
    </source>
</evidence>
<dbReference type="InterPro" id="IPR014729">
    <property type="entry name" value="Rossmann-like_a/b/a_fold"/>
</dbReference>
<evidence type="ECO:0000259" key="11">
    <source>
        <dbReference type="Pfam" id="PF09334"/>
    </source>
</evidence>